<accession>A0A250IPS9</accession>
<sequence>MLVEDTRPGSESSETQVITVFKGNLIFATFAPAFAATELRELELDRSRRHRSRSVASIPNPYAGGSAEIFIFVASSTASGRNLFFTLFYDNGSPVPRDTQLWRTDGSRSGTVLLHQPLIPQEEGLLVPKPAPTDDGRVVFHAYDTAHGHELWVSDGTPSGTRLLQDLLPGPGSSYPQELLRAGDFIYFIAKLPVYDREIWALPVPRVRGSKP</sequence>
<dbReference type="AlphaFoldDB" id="A0A250IPS9"/>
<gene>
    <name evidence="1" type="ORF">MEBOL_007253</name>
</gene>
<dbReference type="RefSeq" id="WP_245919187.1">
    <property type="nucleotide sequence ID" value="NZ_CP022163.1"/>
</dbReference>
<dbReference type="Proteomes" id="UP000217289">
    <property type="component" value="Chromosome"/>
</dbReference>
<dbReference type="EMBL" id="CP022163">
    <property type="protein sequence ID" value="ATB33755.1"/>
    <property type="molecule type" value="Genomic_DNA"/>
</dbReference>
<dbReference type="KEGG" id="mbd:MEBOL_007253"/>
<reference evidence="1 2" key="1">
    <citation type="submission" date="2017-06" db="EMBL/GenBank/DDBJ databases">
        <authorList>
            <person name="Kim H.J."/>
            <person name="Triplett B.A."/>
        </authorList>
    </citation>
    <scope>NUCLEOTIDE SEQUENCE [LARGE SCALE GENOMIC DNA]</scope>
    <source>
        <strain evidence="1 2">DSM 14713</strain>
    </source>
</reference>
<evidence type="ECO:0000313" key="2">
    <source>
        <dbReference type="Proteomes" id="UP000217289"/>
    </source>
</evidence>
<protein>
    <submittedName>
        <fullName evidence="1">Uncharacterized protein</fullName>
    </submittedName>
</protein>
<dbReference type="NCBIfam" id="TIGR04534">
    <property type="entry name" value="ELWxxDGT_rpt"/>
    <property type="match status" value="1"/>
</dbReference>
<proteinExistence type="predicted"/>
<name>A0A250IPS9_9BACT</name>
<organism evidence="1 2">
    <name type="scientific">Melittangium boletus DSM 14713</name>
    <dbReference type="NCBI Taxonomy" id="1294270"/>
    <lineage>
        <taxon>Bacteria</taxon>
        <taxon>Pseudomonadati</taxon>
        <taxon>Myxococcota</taxon>
        <taxon>Myxococcia</taxon>
        <taxon>Myxococcales</taxon>
        <taxon>Cystobacterineae</taxon>
        <taxon>Archangiaceae</taxon>
        <taxon>Melittangium</taxon>
    </lineage>
</organism>
<evidence type="ECO:0000313" key="1">
    <source>
        <dbReference type="EMBL" id="ATB33755.1"/>
    </source>
</evidence>
<keyword evidence="2" id="KW-1185">Reference proteome</keyword>
<dbReference type="InterPro" id="IPR030916">
    <property type="entry name" value="ELWxxDGT_rpt"/>
</dbReference>